<dbReference type="Proteomes" id="UP000474104">
    <property type="component" value="Unassembled WGS sequence"/>
</dbReference>
<dbReference type="RefSeq" id="WP_004068510.1">
    <property type="nucleotide sequence ID" value="NZ_VIRB01000003.1"/>
</dbReference>
<dbReference type="AlphaFoldDB" id="A0A9X5C9D5"/>
<evidence type="ECO:0000313" key="2">
    <source>
        <dbReference type="Proteomes" id="UP000474104"/>
    </source>
</evidence>
<dbReference type="OrthoDB" id="2051090at2"/>
<protein>
    <submittedName>
        <fullName evidence="1">Uncharacterized protein</fullName>
    </submittedName>
</protein>
<sequence>MMEYIIEQRTGSVTWIRVTRPNQKEETLKIELVECINPGGKKSLPYLWYKGGYTDKILDTYLCIHTYCRDSENNCYGRYNPQTKRSEDGKRNVINFDWMFENTEENKQKLINESIRLFESAIGKSATQEKMERCEKYASEKNLNIVTEKPDGWHELFGISSPRGSVVISNRKTFKQKDYMKALFVY</sequence>
<organism evidence="1 2">
    <name type="scientific">Schaedlerella arabinosiphila</name>
    <dbReference type="NCBI Taxonomy" id="2044587"/>
    <lineage>
        <taxon>Bacteria</taxon>
        <taxon>Bacillati</taxon>
        <taxon>Bacillota</taxon>
        <taxon>Clostridia</taxon>
        <taxon>Lachnospirales</taxon>
        <taxon>Lachnospiraceae</taxon>
        <taxon>Schaedlerella</taxon>
    </lineage>
</organism>
<comment type="caution">
    <text evidence="1">The sequence shown here is derived from an EMBL/GenBank/DDBJ whole genome shotgun (WGS) entry which is preliminary data.</text>
</comment>
<reference evidence="1 2" key="1">
    <citation type="submission" date="2019-07" db="EMBL/GenBank/DDBJ databases">
        <title>Draft genome sequences of 15 bacterial species constituting the stable defined intestinal microbiota of the GM15 gnotobiotic mouse model.</title>
        <authorList>
            <person name="Elie C."/>
            <person name="Mathieu A."/>
            <person name="Saliou A."/>
            <person name="Darnaud M."/>
            <person name="Leulier F."/>
            <person name="Tamellini A."/>
        </authorList>
    </citation>
    <scope>NUCLEOTIDE SEQUENCE [LARGE SCALE GENOMIC DNA]</scope>
    <source>
        <strain evidence="2">ASF 502</strain>
    </source>
</reference>
<dbReference type="EMBL" id="VIRB01000003">
    <property type="protein sequence ID" value="NDO67311.1"/>
    <property type="molecule type" value="Genomic_DNA"/>
</dbReference>
<accession>A0A9X5C9D5</accession>
<name>A0A9X5C9D5_9FIRM</name>
<gene>
    <name evidence="1" type="ORF">FMM80_00590</name>
</gene>
<proteinExistence type="predicted"/>
<evidence type="ECO:0000313" key="1">
    <source>
        <dbReference type="EMBL" id="NDO67311.1"/>
    </source>
</evidence>